<dbReference type="PANTHER" id="PTHR21039:SF0">
    <property type="entry name" value="HISTIDINOL-PHOSPHATASE"/>
    <property type="match status" value="1"/>
</dbReference>
<feature type="domain" description="Polymerase/histidinol phosphatase N-terminal" evidence="9">
    <location>
        <begin position="3"/>
        <end position="86"/>
    </location>
</feature>
<dbReference type="Proteomes" id="UP001524435">
    <property type="component" value="Unassembled WGS sequence"/>
</dbReference>
<dbReference type="EMBL" id="JANGCH010000001">
    <property type="protein sequence ID" value="MCQ5120791.1"/>
    <property type="molecule type" value="Genomic_DNA"/>
</dbReference>
<dbReference type="Gene3D" id="3.20.20.140">
    <property type="entry name" value="Metal-dependent hydrolases"/>
    <property type="match status" value="1"/>
</dbReference>
<dbReference type="Pfam" id="PF02811">
    <property type="entry name" value="PHP"/>
    <property type="match status" value="1"/>
</dbReference>
<evidence type="ECO:0000256" key="2">
    <source>
        <dbReference type="ARBA" id="ARBA00009152"/>
    </source>
</evidence>
<evidence type="ECO:0000256" key="4">
    <source>
        <dbReference type="ARBA" id="ARBA00022605"/>
    </source>
</evidence>
<comment type="catalytic activity">
    <reaction evidence="7 8">
        <text>L-histidinol phosphate + H2O = L-histidinol + phosphate</text>
        <dbReference type="Rhea" id="RHEA:14465"/>
        <dbReference type="ChEBI" id="CHEBI:15377"/>
        <dbReference type="ChEBI" id="CHEBI:43474"/>
        <dbReference type="ChEBI" id="CHEBI:57699"/>
        <dbReference type="ChEBI" id="CHEBI:57980"/>
        <dbReference type="EC" id="3.1.3.15"/>
    </reaction>
</comment>
<dbReference type="SUPFAM" id="SSF89550">
    <property type="entry name" value="PHP domain-like"/>
    <property type="match status" value="1"/>
</dbReference>
<dbReference type="InterPro" id="IPR010140">
    <property type="entry name" value="Histidinol_P_phosphatase_HisJ"/>
</dbReference>
<dbReference type="RefSeq" id="WP_256197245.1">
    <property type="nucleotide sequence ID" value="NZ_JANGCH010000001.1"/>
</dbReference>
<evidence type="ECO:0000256" key="5">
    <source>
        <dbReference type="ARBA" id="ARBA00022801"/>
    </source>
</evidence>
<dbReference type="EC" id="3.1.3.15" evidence="3 8"/>
<protein>
    <recommendedName>
        <fullName evidence="3 8">Histidinol-phosphatase</fullName>
        <shortName evidence="8">HolPase</shortName>
        <ecNumber evidence="3 8">3.1.3.15</ecNumber>
    </recommendedName>
</protein>
<dbReference type="NCBIfam" id="TIGR01856">
    <property type="entry name" value="hisJ_fam"/>
    <property type="match status" value="1"/>
</dbReference>
<accession>A0ABT1SHT6</accession>
<dbReference type="InterPro" id="IPR016195">
    <property type="entry name" value="Pol/histidinol_Pase-like"/>
</dbReference>
<comment type="pathway">
    <text evidence="1 8">Amino-acid biosynthesis; L-histidine biosynthesis; L-histidine from 5-phospho-alpha-D-ribose 1-diphosphate: step 8/9.</text>
</comment>
<keyword evidence="6 8" id="KW-0368">Histidine biosynthesis</keyword>
<evidence type="ECO:0000313" key="11">
    <source>
        <dbReference type="Proteomes" id="UP001524435"/>
    </source>
</evidence>
<name>A0ABT1SHT6_9FIRM</name>
<reference evidence="10 11" key="1">
    <citation type="submission" date="2022-06" db="EMBL/GenBank/DDBJ databases">
        <title>Isolation of gut microbiota from human fecal samples.</title>
        <authorList>
            <person name="Pamer E.G."/>
            <person name="Barat B."/>
            <person name="Waligurski E."/>
            <person name="Medina S."/>
            <person name="Paddock L."/>
            <person name="Mostad J."/>
        </authorList>
    </citation>
    <scope>NUCLEOTIDE SEQUENCE [LARGE SCALE GENOMIC DNA]</scope>
    <source>
        <strain evidence="10 11">DFI.6.1</strain>
    </source>
</reference>
<sequence>MLADYHMHSAFSPDSALPLEELIETAIRKGLDEICITDHCDYSVKGAGHGLWELDFPRYYEHYLALKKRYQDQITIRFGCEFGVQEACIKRYQEVYAAYPFDFIILSNHQVDDLEFWDQGFQKGKTQAEYNRQYYEAILAVMKRFDDYQVLGHLDMIKRYDEQGVYPDEACMDVIDAILKLAIEKGKGIELNTSYHRYGLADSTPSHMILKRYRELGGVIVTIGSDSHDAAQVGAYIEEGKQVLRACGFSSFCTFEKGKPLFHAL</sequence>
<keyword evidence="4 8" id="KW-0028">Amino-acid biosynthesis</keyword>
<evidence type="ECO:0000256" key="3">
    <source>
        <dbReference type="ARBA" id="ARBA00013085"/>
    </source>
</evidence>
<dbReference type="InterPro" id="IPR003141">
    <property type="entry name" value="Pol/His_phosphatase_N"/>
</dbReference>
<keyword evidence="11" id="KW-1185">Reference proteome</keyword>
<comment type="caution">
    <text evidence="10">The sequence shown here is derived from an EMBL/GenBank/DDBJ whole genome shotgun (WGS) entry which is preliminary data.</text>
</comment>
<evidence type="ECO:0000256" key="8">
    <source>
        <dbReference type="RuleBase" id="RU366003"/>
    </source>
</evidence>
<organism evidence="10 11">
    <name type="scientific">Massilicoli timonensis</name>
    <dbReference type="NCBI Taxonomy" id="2015901"/>
    <lineage>
        <taxon>Bacteria</taxon>
        <taxon>Bacillati</taxon>
        <taxon>Bacillota</taxon>
        <taxon>Erysipelotrichia</taxon>
        <taxon>Erysipelotrichales</taxon>
        <taxon>Erysipelotrichaceae</taxon>
        <taxon>Massilicoli</taxon>
    </lineage>
</organism>
<dbReference type="PANTHER" id="PTHR21039">
    <property type="entry name" value="HISTIDINOL PHOSPHATASE-RELATED"/>
    <property type="match status" value="1"/>
</dbReference>
<proteinExistence type="inferred from homology"/>
<evidence type="ECO:0000259" key="9">
    <source>
        <dbReference type="SMART" id="SM00481"/>
    </source>
</evidence>
<evidence type="ECO:0000256" key="7">
    <source>
        <dbReference type="ARBA" id="ARBA00049158"/>
    </source>
</evidence>
<evidence type="ECO:0000313" key="10">
    <source>
        <dbReference type="EMBL" id="MCQ5120791.1"/>
    </source>
</evidence>
<evidence type="ECO:0000256" key="6">
    <source>
        <dbReference type="ARBA" id="ARBA00023102"/>
    </source>
</evidence>
<comment type="similarity">
    <text evidence="2 8">Belongs to the PHP hydrolase family. HisK subfamily.</text>
</comment>
<dbReference type="SMART" id="SM00481">
    <property type="entry name" value="POLIIIAc"/>
    <property type="match status" value="1"/>
</dbReference>
<dbReference type="InterPro" id="IPR004013">
    <property type="entry name" value="PHP_dom"/>
</dbReference>
<evidence type="ECO:0000256" key="1">
    <source>
        <dbReference type="ARBA" id="ARBA00004970"/>
    </source>
</evidence>
<gene>
    <name evidence="10" type="ORF">NE663_00780</name>
</gene>
<keyword evidence="5 8" id="KW-0378">Hydrolase</keyword>